<proteinExistence type="predicted"/>
<evidence type="ECO:0000313" key="1">
    <source>
        <dbReference type="EMBL" id="EKC61618.1"/>
    </source>
</evidence>
<dbReference type="AlphaFoldDB" id="K1SVE5"/>
<sequence length="66" mass="6998">MTPTLLAYQIDPKKLGKMQIVCLRLGIRVQAVDPADFGQTIGALAGVLPREPDAPAAPLPGEMLVM</sequence>
<feature type="non-terminal residue" evidence="1">
    <location>
        <position position="66"/>
    </location>
</feature>
<organism evidence="1">
    <name type="scientific">human gut metagenome</name>
    <dbReference type="NCBI Taxonomy" id="408170"/>
    <lineage>
        <taxon>unclassified sequences</taxon>
        <taxon>metagenomes</taxon>
        <taxon>organismal metagenomes</taxon>
    </lineage>
</organism>
<accession>K1SVE5</accession>
<name>K1SVE5_9ZZZZ</name>
<reference evidence="1" key="1">
    <citation type="journal article" date="2013" name="Environ. Microbiol.">
        <title>Microbiota from the distal guts of lean and obese adolescents exhibit partial functional redundancy besides clear differences in community structure.</title>
        <authorList>
            <person name="Ferrer M."/>
            <person name="Ruiz A."/>
            <person name="Lanza F."/>
            <person name="Haange S.B."/>
            <person name="Oberbach A."/>
            <person name="Till H."/>
            <person name="Bargiela R."/>
            <person name="Campoy C."/>
            <person name="Segura M.T."/>
            <person name="Richter M."/>
            <person name="von Bergen M."/>
            <person name="Seifert J."/>
            <person name="Suarez A."/>
        </authorList>
    </citation>
    <scope>NUCLEOTIDE SEQUENCE</scope>
</reference>
<comment type="caution">
    <text evidence="1">The sequence shown here is derived from an EMBL/GenBank/DDBJ whole genome shotgun (WGS) entry which is preliminary data.</text>
</comment>
<protein>
    <submittedName>
        <fullName evidence="1">Uncharacterized protein</fullName>
    </submittedName>
</protein>
<dbReference type="EMBL" id="AJWY01008296">
    <property type="protein sequence ID" value="EKC61618.1"/>
    <property type="molecule type" value="Genomic_DNA"/>
</dbReference>
<gene>
    <name evidence="1" type="ORF">LEA_12266</name>
</gene>